<dbReference type="AlphaFoldDB" id="A0A244CM15"/>
<sequence>MDDNTKQQLIAQSWQIHSEVEQAYRAHPASDHDPLWLEKQRLLLADMAMHLLQTALGTQALNQDALRNNLHAILTVSDAFLPHAKLKQATAHLHQDSLDN</sequence>
<proteinExistence type="predicted"/>
<dbReference type="EMBL" id="MWPV01000006">
    <property type="protein sequence ID" value="OUL56556.1"/>
    <property type="molecule type" value="Genomic_DNA"/>
</dbReference>
<protein>
    <submittedName>
        <fullName evidence="1">Uncharacterized protein</fullName>
    </submittedName>
</protein>
<reference evidence="1 2" key="1">
    <citation type="submission" date="2017-02" db="EMBL/GenBank/DDBJ databases">
        <title>Pseudoalteromonas ulvae TC14 Genome.</title>
        <authorList>
            <person name="Molmeret M."/>
        </authorList>
    </citation>
    <scope>NUCLEOTIDE SEQUENCE [LARGE SCALE GENOMIC DNA]</scope>
    <source>
        <strain evidence="1">TC14</strain>
    </source>
</reference>
<dbReference type="RefSeq" id="WP_086745523.1">
    <property type="nucleotide sequence ID" value="NZ_MWPV01000006.1"/>
</dbReference>
<keyword evidence="2" id="KW-1185">Reference proteome</keyword>
<evidence type="ECO:0000313" key="2">
    <source>
        <dbReference type="Proteomes" id="UP000194841"/>
    </source>
</evidence>
<gene>
    <name evidence="1" type="ORF">B1199_18015</name>
</gene>
<accession>A0A244CM15</accession>
<name>A0A244CM15_PSEDV</name>
<dbReference type="Proteomes" id="UP000194841">
    <property type="component" value="Unassembled WGS sequence"/>
</dbReference>
<organism evidence="1 2">
    <name type="scientific">Pseudoalteromonas ulvae</name>
    <dbReference type="NCBI Taxonomy" id="107327"/>
    <lineage>
        <taxon>Bacteria</taxon>
        <taxon>Pseudomonadati</taxon>
        <taxon>Pseudomonadota</taxon>
        <taxon>Gammaproteobacteria</taxon>
        <taxon>Alteromonadales</taxon>
        <taxon>Pseudoalteromonadaceae</taxon>
        <taxon>Pseudoalteromonas</taxon>
    </lineage>
</organism>
<evidence type="ECO:0000313" key="1">
    <source>
        <dbReference type="EMBL" id="OUL56556.1"/>
    </source>
</evidence>
<comment type="caution">
    <text evidence="1">The sequence shown here is derived from an EMBL/GenBank/DDBJ whole genome shotgun (WGS) entry which is preliminary data.</text>
</comment>
<dbReference type="OrthoDB" id="8756810at2"/>